<keyword evidence="4 8" id="KW-0831">Ubiquinone biosynthesis</keyword>
<organism evidence="10">
    <name type="scientific">Psilocybe cubensis</name>
    <name type="common">Psychedelic mushroom</name>
    <name type="synonym">Stropharia cubensis</name>
    <dbReference type="NCBI Taxonomy" id="181762"/>
    <lineage>
        <taxon>Eukaryota</taxon>
        <taxon>Fungi</taxon>
        <taxon>Dikarya</taxon>
        <taxon>Basidiomycota</taxon>
        <taxon>Agaricomycotina</taxon>
        <taxon>Agaricomycetes</taxon>
        <taxon>Agaricomycetidae</taxon>
        <taxon>Agaricales</taxon>
        <taxon>Agaricineae</taxon>
        <taxon>Strophariaceae</taxon>
        <taxon>Psilocybe</taxon>
    </lineage>
</organism>
<dbReference type="InterPro" id="IPR013718">
    <property type="entry name" value="COQ9_C"/>
</dbReference>
<evidence type="ECO:0000256" key="8">
    <source>
        <dbReference type="RuleBase" id="RU366063"/>
    </source>
</evidence>
<feature type="domain" description="COQ9 C-terminal" evidence="9">
    <location>
        <begin position="135"/>
        <end position="191"/>
    </location>
</feature>
<keyword evidence="7 8" id="KW-0496">Mitochondrion</keyword>
<comment type="function">
    <text evidence="8">Membrane-associated protein that warps the membrane surface to access and bind aromatic isoprenes with high specificity, including ubiquinone (CoQ) isoprene intermediates and presents them directly to Coq7, therefore facilitating the Coq7-mediated hydroxylase step. Participates in the biosynthesis of coenzyme Q, also named ubiquinone, an essential lipid-soluble electron transporter for aerobic cellular respiration.</text>
</comment>
<dbReference type="PANTHER" id="PTHR21427">
    <property type="entry name" value="UBIQUINONE BIOSYNTHESIS PROTEIN COQ9, MITOCHONDRIAL"/>
    <property type="match status" value="1"/>
</dbReference>
<comment type="pathway">
    <text evidence="2 8">Cofactor biosynthesis; ubiquinone biosynthesis.</text>
</comment>
<evidence type="ECO:0000256" key="5">
    <source>
        <dbReference type="ARBA" id="ARBA00022946"/>
    </source>
</evidence>
<evidence type="ECO:0000259" key="9">
    <source>
        <dbReference type="Pfam" id="PF08511"/>
    </source>
</evidence>
<evidence type="ECO:0000256" key="4">
    <source>
        <dbReference type="ARBA" id="ARBA00022688"/>
    </source>
</evidence>
<reference evidence="10" key="1">
    <citation type="submission" date="2021-02" db="EMBL/GenBank/DDBJ databases">
        <title>Psilocybe cubensis genome.</title>
        <authorList>
            <person name="Mckernan K.J."/>
            <person name="Crawford S."/>
            <person name="Trippe A."/>
            <person name="Kane L.T."/>
            <person name="Mclaughlin S."/>
        </authorList>
    </citation>
    <scope>NUCLEOTIDE SEQUENCE [LARGE SCALE GENOMIC DNA]</scope>
    <source>
        <strain evidence="10">MGC-MH-2018</strain>
    </source>
</reference>
<dbReference type="Pfam" id="PF08511">
    <property type="entry name" value="COQ9"/>
    <property type="match status" value="1"/>
</dbReference>
<gene>
    <name evidence="10" type="ORF">JR316_004403</name>
</gene>
<dbReference type="PANTHER" id="PTHR21427:SF19">
    <property type="entry name" value="UBIQUINONE BIOSYNTHESIS PROTEIN COQ9, MITOCHONDRIAL"/>
    <property type="match status" value="1"/>
</dbReference>
<dbReference type="GO" id="GO:0006744">
    <property type="term" value="P:ubiquinone biosynthetic process"/>
    <property type="evidence" value="ECO:0007669"/>
    <property type="project" value="UniProtKB-UniRule"/>
</dbReference>
<dbReference type="GO" id="GO:0008289">
    <property type="term" value="F:lipid binding"/>
    <property type="evidence" value="ECO:0007669"/>
    <property type="project" value="UniProtKB-UniRule"/>
</dbReference>
<name>A0A8H7XXX9_PSICU</name>
<dbReference type="UniPathway" id="UPA00232"/>
<protein>
    <recommendedName>
        <fullName evidence="8">Ubiquinone biosynthesis protein</fullName>
    </recommendedName>
</protein>
<evidence type="ECO:0000256" key="6">
    <source>
        <dbReference type="ARBA" id="ARBA00023121"/>
    </source>
</evidence>
<evidence type="ECO:0000256" key="3">
    <source>
        <dbReference type="ARBA" id="ARBA00010766"/>
    </source>
</evidence>
<dbReference type="EMBL" id="JAFIQS010000004">
    <property type="protein sequence ID" value="KAG5170020.1"/>
    <property type="molecule type" value="Genomic_DNA"/>
</dbReference>
<comment type="caution">
    <text evidence="10">The sequence shown here is derived from an EMBL/GenBank/DDBJ whole genome shotgun (WGS) entry which is preliminary data.</text>
</comment>
<sequence>MSKASSARLLKLALPLVKTHGFTRAALARSVLALPEGEAHTVPLSDTAVSALFGNGDTARRTLIDAWMKEGLRHMSSVSASNVSDSTNSMKRASLRDVLRARLDYNEPVLAHLPEAFALLASPKYGIPPLDPTPALKHAASVADEACYVAGDQSLQLDWYAKRASLAVIYAASELHQLTSPHTAYAFLDSLFETSSNLKSSLGEIGLYSDYVFRSWKGIIKSSGVFL</sequence>
<dbReference type="GO" id="GO:0005743">
    <property type="term" value="C:mitochondrial inner membrane"/>
    <property type="evidence" value="ECO:0007669"/>
    <property type="project" value="TreeGrafter"/>
</dbReference>
<proteinExistence type="inferred from homology"/>
<accession>A0A8H7XXX9</accession>
<evidence type="ECO:0000313" key="10">
    <source>
        <dbReference type="EMBL" id="KAG5170020.1"/>
    </source>
</evidence>
<comment type="subcellular location">
    <subcellularLocation>
        <location evidence="1 8">Mitochondrion</location>
    </subcellularLocation>
</comment>
<dbReference type="InterPro" id="IPR012762">
    <property type="entry name" value="Ubiq_biosynth_COQ9"/>
</dbReference>
<keyword evidence="6 8" id="KW-0446">Lipid-binding</keyword>
<keyword evidence="5" id="KW-0809">Transit peptide</keyword>
<evidence type="ECO:0000256" key="1">
    <source>
        <dbReference type="ARBA" id="ARBA00004173"/>
    </source>
</evidence>
<evidence type="ECO:0000256" key="2">
    <source>
        <dbReference type="ARBA" id="ARBA00004749"/>
    </source>
</evidence>
<dbReference type="AlphaFoldDB" id="A0A8H7XXX9"/>
<evidence type="ECO:0000256" key="7">
    <source>
        <dbReference type="ARBA" id="ARBA00023128"/>
    </source>
</evidence>
<comment type="similarity">
    <text evidence="3 8">Belongs to the COQ9 family.</text>
</comment>